<keyword evidence="7" id="KW-1185">Reference proteome</keyword>
<keyword evidence="3" id="KW-0408">Iron</keyword>
<evidence type="ECO:0000313" key="7">
    <source>
        <dbReference type="Proteomes" id="UP001224682"/>
    </source>
</evidence>
<organism evidence="6 7">
    <name type="scientific">Ancylobacter polymorphus</name>
    <dbReference type="NCBI Taxonomy" id="223390"/>
    <lineage>
        <taxon>Bacteria</taxon>
        <taxon>Pseudomonadati</taxon>
        <taxon>Pseudomonadota</taxon>
        <taxon>Alphaproteobacteria</taxon>
        <taxon>Hyphomicrobiales</taxon>
        <taxon>Xanthobacteraceae</taxon>
        <taxon>Ancylobacter</taxon>
    </lineage>
</organism>
<dbReference type="Pfam" id="PF00355">
    <property type="entry name" value="Rieske"/>
    <property type="match status" value="1"/>
</dbReference>
<protein>
    <submittedName>
        <fullName evidence="6">Nitrite reductase/ring-hydroxylating ferredoxin subunit</fullName>
    </submittedName>
</protein>
<dbReference type="PANTHER" id="PTHR21496">
    <property type="entry name" value="FERREDOXIN-RELATED"/>
    <property type="match status" value="1"/>
</dbReference>
<evidence type="ECO:0000256" key="2">
    <source>
        <dbReference type="ARBA" id="ARBA00022723"/>
    </source>
</evidence>
<proteinExistence type="predicted"/>
<dbReference type="PANTHER" id="PTHR21496:SF23">
    <property type="entry name" value="3-PHENYLPROPIONATE_CINNAMIC ACID DIOXYGENASE FERREDOXIN SUBUNIT"/>
    <property type="match status" value="1"/>
</dbReference>
<dbReference type="InterPro" id="IPR017941">
    <property type="entry name" value="Rieske_2Fe-2S"/>
</dbReference>
<evidence type="ECO:0000313" key="6">
    <source>
        <dbReference type="EMBL" id="MDQ0304965.1"/>
    </source>
</evidence>
<gene>
    <name evidence="6" type="ORF">J2S75_004015</name>
</gene>
<keyword evidence="4" id="KW-0411">Iron-sulfur</keyword>
<evidence type="ECO:0000256" key="1">
    <source>
        <dbReference type="ARBA" id="ARBA00022714"/>
    </source>
</evidence>
<sequence>MPEIFVCNASDLGEGNVKVVAVDDREIGVIRHKGQCYAYLNRCPHQGGPACEGVRMPKVEAVLNEERQFFGHRFSDTEDHIVCPWHGYEFNLDTGNCIGDAALRLKRYDVVERQDSLYVVL</sequence>
<keyword evidence="2" id="KW-0479">Metal-binding</keyword>
<feature type="domain" description="Rieske" evidence="5">
    <location>
        <begin position="4"/>
        <end position="119"/>
    </location>
</feature>
<evidence type="ECO:0000256" key="4">
    <source>
        <dbReference type="ARBA" id="ARBA00023014"/>
    </source>
</evidence>
<reference evidence="6 7" key="1">
    <citation type="submission" date="2023-07" db="EMBL/GenBank/DDBJ databases">
        <title>Genomic Encyclopedia of Type Strains, Phase IV (KMG-IV): sequencing the most valuable type-strain genomes for metagenomic binning, comparative biology and taxonomic classification.</title>
        <authorList>
            <person name="Goeker M."/>
        </authorList>
    </citation>
    <scope>NUCLEOTIDE SEQUENCE [LARGE SCALE GENOMIC DNA]</scope>
    <source>
        <strain evidence="6 7">DSM 2457</strain>
    </source>
</reference>
<comment type="caution">
    <text evidence="6">The sequence shown here is derived from an EMBL/GenBank/DDBJ whole genome shotgun (WGS) entry which is preliminary data.</text>
</comment>
<dbReference type="PROSITE" id="PS51296">
    <property type="entry name" value="RIESKE"/>
    <property type="match status" value="1"/>
</dbReference>
<evidence type="ECO:0000259" key="5">
    <source>
        <dbReference type="PROSITE" id="PS51296"/>
    </source>
</evidence>
<dbReference type="Proteomes" id="UP001224682">
    <property type="component" value="Unassembled WGS sequence"/>
</dbReference>
<accession>A0ABU0BGL1</accession>
<dbReference type="SUPFAM" id="SSF50022">
    <property type="entry name" value="ISP domain"/>
    <property type="match status" value="1"/>
</dbReference>
<evidence type="ECO:0000256" key="3">
    <source>
        <dbReference type="ARBA" id="ARBA00023004"/>
    </source>
</evidence>
<dbReference type="InterPro" id="IPR036922">
    <property type="entry name" value="Rieske_2Fe-2S_sf"/>
</dbReference>
<dbReference type="Gene3D" id="2.102.10.10">
    <property type="entry name" value="Rieske [2Fe-2S] iron-sulphur domain"/>
    <property type="match status" value="1"/>
</dbReference>
<dbReference type="RefSeq" id="WP_307022562.1">
    <property type="nucleotide sequence ID" value="NZ_JAUSUI010000010.1"/>
</dbReference>
<dbReference type="CDD" id="cd03467">
    <property type="entry name" value="Rieske"/>
    <property type="match status" value="1"/>
</dbReference>
<keyword evidence="1" id="KW-0001">2Fe-2S</keyword>
<dbReference type="EMBL" id="JAUSUI010000010">
    <property type="protein sequence ID" value="MDQ0304965.1"/>
    <property type="molecule type" value="Genomic_DNA"/>
</dbReference>
<name>A0ABU0BGL1_9HYPH</name>